<dbReference type="Gene3D" id="3.60.21.10">
    <property type="match status" value="1"/>
</dbReference>
<gene>
    <name evidence="4" type="ORF">ERX29_06335</name>
</gene>
<dbReference type="Proteomes" id="UP000294802">
    <property type="component" value="Unassembled WGS sequence"/>
</dbReference>
<evidence type="ECO:0000313" key="5">
    <source>
        <dbReference type="Proteomes" id="UP000294802"/>
    </source>
</evidence>
<dbReference type="EC" id="3.1.4.-" evidence="2"/>
<dbReference type="EMBL" id="SCWB01000009">
    <property type="protein sequence ID" value="TDM10658.1"/>
    <property type="molecule type" value="Genomic_DNA"/>
</dbReference>
<dbReference type="PANTHER" id="PTHR11124">
    <property type="entry name" value="VACUOLAR SORTING PROTEIN VPS29"/>
    <property type="match status" value="1"/>
</dbReference>
<dbReference type="InterPro" id="IPR024654">
    <property type="entry name" value="Calcineurin-like_PHP_lpxH"/>
</dbReference>
<evidence type="ECO:0000259" key="3">
    <source>
        <dbReference type="Pfam" id="PF12850"/>
    </source>
</evidence>
<evidence type="ECO:0000256" key="1">
    <source>
        <dbReference type="ARBA" id="ARBA00008950"/>
    </source>
</evidence>
<comment type="cofactor">
    <cofactor evidence="2">
        <name>a divalent metal cation</name>
        <dbReference type="ChEBI" id="CHEBI:60240"/>
    </cofactor>
</comment>
<dbReference type="SUPFAM" id="SSF56300">
    <property type="entry name" value="Metallo-dependent phosphatases"/>
    <property type="match status" value="1"/>
</dbReference>
<organism evidence="4 5">
    <name type="scientific">Macrococcus lamae</name>
    <dbReference type="NCBI Taxonomy" id="198484"/>
    <lineage>
        <taxon>Bacteria</taxon>
        <taxon>Bacillati</taxon>
        <taxon>Bacillota</taxon>
        <taxon>Bacilli</taxon>
        <taxon>Bacillales</taxon>
        <taxon>Staphylococcaceae</taxon>
        <taxon>Macrococcus</taxon>
    </lineage>
</organism>
<comment type="similarity">
    <text evidence="1 2">Belongs to the metallophosphoesterase superfamily. YfcE family.</text>
</comment>
<feature type="domain" description="Calcineurin-like phosphoesterase" evidence="3">
    <location>
        <begin position="1"/>
        <end position="144"/>
    </location>
</feature>
<dbReference type="AlphaFoldDB" id="A0A4R6BUC3"/>
<dbReference type="GO" id="GO:0046872">
    <property type="term" value="F:metal ion binding"/>
    <property type="evidence" value="ECO:0007669"/>
    <property type="project" value="UniProtKB-KW"/>
</dbReference>
<accession>A0A4R6BUC3</accession>
<proteinExistence type="inferred from homology"/>
<dbReference type="Pfam" id="PF12850">
    <property type="entry name" value="Metallophos_2"/>
    <property type="match status" value="1"/>
</dbReference>
<evidence type="ECO:0000313" key="4">
    <source>
        <dbReference type="EMBL" id="TDM10658.1"/>
    </source>
</evidence>
<name>A0A4R6BUC3_9STAP</name>
<dbReference type="GO" id="GO:0016787">
    <property type="term" value="F:hydrolase activity"/>
    <property type="evidence" value="ECO:0007669"/>
    <property type="project" value="UniProtKB-UniRule"/>
</dbReference>
<sequence length="166" mass="18793">MKWVIVSDNHGMEYILTDIKSVHADADLFFHLGDSEFDFHDAELKSYIKVAGNCDYGNDFEDETVVQYNDINVYAAHGHHLSVNRGLQNLAARAISHQCTLAFYGHTHVRHVETVDGVVCINPGSIAQSRSSEPESYAVITFDETEKVITFFNQQHEIMDKEVLVF</sequence>
<keyword evidence="5" id="KW-1185">Reference proteome</keyword>
<keyword evidence="2" id="KW-0479">Metal-binding</keyword>
<protein>
    <recommendedName>
        <fullName evidence="2">Phosphoesterase</fullName>
        <ecNumber evidence="2">3.1.4.-</ecNumber>
    </recommendedName>
</protein>
<dbReference type="RefSeq" id="WP_133443861.1">
    <property type="nucleotide sequence ID" value="NZ_SCWB01000009.1"/>
</dbReference>
<evidence type="ECO:0000256" key="2">
    <source>
        <dbReference type="RuleBase" id="RU362039"/>
    </source>
</evidence>
<dbReference type="NCBIfam" id="TIGR00040">
    <property type="entry name" value="yfcE"/>
    <property type="match status" value="1"/>
</dbReference>
<dbReference type="OrthoDB" id="9800565at2"/>
<dbReference type="InterPro" id="IPR029052">
    <property type="entry name" value="Metallo-depent_PP-like"/>
</dbReference>
<reference evidence="4 5" key="1">
    <citation type="submission" date="2019-01" db="EMBL/GenBank/DDBJ databases">
        <title>Draft genome sequences of the type strains of six Macrococcus species.</title>
        <authorList>
            <person name="Mazhar S."/>
            <person name="Altermann E."/>
            <person name="Hill C."/>
            <person name="Mcauliffe O."/>
        </authorList>
    </citation>
    <scope>NUCLEOTIDE SEQUENCE [LARGE SCALE GENOMIC DNA]</scope>
    <source>
        <strain evidence="4 5">CCM4815</strain>
    </source>
</reference>
<dbReference type="InterPro" id="IPR000979">
    <property type="entry name" value="Phosphodiesterase_MJ0936/Vps29"/>
</dbReference>
<comment type="caution">
    <text evidence="4">The sequence shown here is derived from an EMBL/GenBank/DDBJ whole genome shotgun (WGS) entry which is preliminary data.</text>
</comment>